<evidence type="ECO:0000313" key="2">
    <source>
        <dbReference type="EMBL" id="MBK3519494.1"/>
    </source>
</evidence>
<feature type="domain" description="Glycosyl transferase family 1" evidence="1">
    <location>
        <begin position="133"/>
        <end position="271"/>
    </location>
</feature>
<evidence type="ECO:0000259" key="1">
    <source>
        <dbReference type="Pfam" id="PF00534"/>
    </source>
</evidence>
<protein>
    <submittedName>
        <fullName evidence="2">Glycosyltransferase</fullName>
    </submittedName>
</protein>
<dbReference type="RefSeq" id="WP_200466713.1">
    <property type="nucleotide sequence ID" value="NZ_JAENRR010000072.1"/>
</dbReference>
<evidence type="ECO:0000313" key="3">
    <source>
        <dbReference type="Proteomes" id="UP000605676"/>
    </source>
</evidence>
<dbReference type="Pfam" id="PF00534">
    <property type="entry name" value="Glycos_transf_1"/>
    <property type="match status" value="1"/>
</dbReference>
<dbReference type="PANTHER" id="PTHR12526:SF595">
    <property type="entry name" value="BLL5217 PROTEIN"/>
    <property type="match status" value="1"/>
</dbReference>
<gene>
    <name evidence="2" type="ORF">JIV24_19260</name>
</gene>
<dbReference type="InterPro" id="IPR001296">
    <property type="entry name" value="Glyco_trans_1"/>
</dbReference>
<proteinExistence type="predicted"/>
<dbReference type="Gene3D" id="3.40.50.2000">
    <property type="entry name" value="Glycogen Phosphorylase B"/>
    <property type="match status" value="2"/>
</dbReference>
<dbReference type="SUPFAM" id="SSF53756">
    <property type="entry name" value="UDP-Glycosyltransferase/glycogen phosphorylase"/>
    <property type="match status" value="1"/>
</dbReference>
<comment type="caution">
    <text evidence="2">The sequence shown here is derived from an EMBL/GenBank/DDBJ whole genome shotgun (WGS) entry which is preliminary data.</text>
</comment>
<dbReference type="Proteomes" id="UP000605676">
    <property type="component" value="Unassembled WGS sequence"/>
</dbReference>
<organism evidence="2 3">
    <name type="scientific">Carboxylicivirga marina</name>
    <dbReference type="NCBI Taxonomy" id="2800988"/>
    <lineage>
        <taxon>Bacteria</taxon>
        <taxon>Pseudomonadati</taxon>
        <taxon>Bacteroidota</taxon>
        <taxon>Bacteroidia</taxon>
        <taxon>Marinilabiliales</taxon>
        <taxon>Marinilabiliaceae</taxon>
        <taxon>Carboxylicivirga</taxon>
    </lineage>
</organism>
<accession>A0ABS1HP95</accession>
<name>A0ABS1HP95_9BACT</name>
<keyword evidence="3" id="KW-1185">Reference proteome</keyword>
<reference evidence="2 3" key="1">
    <citation type="submission" date="2021-01" db="EMBL/GenBank/DDBJ databases">
        <title>Carboxyliciviraga sp.nov., isolated from coastal sediments.</title>
        <authorList>
            <person name="Lu D."/>
            <person name="Zhang T."/>
        </authorList>
    </citation>
    <scope>NUCLEOTIDE SEQUENCE [LARGE SCALE GENOMIC DNA]</scope>
    <source>
        <strain evidence="2 3">N1Y132</strain>
    </source>
</reference>
<sequence>MRILIAYNGLIPTPLYGGTSRVILYLGQELVKLGHEVTYLVKKGSSCDFANVCFINEEIPISEQIPDEVDLVHFNMLPPDIEQLRKPYVLTIHGNGYRNRDLPMNSIFVSKSHAQRFNASSYVDNGLDWDDYSKPNFGTKQNYFHFLGKAAWKVKNVKGAIDTIKKTKSERLKVLGGNRLNFKMGFRFTLSPRVSFYGMVGGEKKFKLLNNSKGLIFPVRWHEPFGLAITESLYYGCPVFGTPYGSLPDLVTEEVGFLSNKQEELVKAIENAGQFSAQRCHDLAVEKYNSKTMALSYLKKYEQVLNGETLNNVAPYLPSNPDKSLLDWD</sequence>
<dbReference type="EMBL" id="JAENRR010000072">
    <property type="protein sequence ID" value="MBK3519494.1"/>
    <property type="molecule type" value="Genomic_DNA"/>
</dbReference>
<dbReference type="PANTHER" id="PTHR12526">
    <property type="entry name" value="GLYCOSYLTRANSFERASE"/>
    <property type="match status" value="1"/>
</dbReference>